<accession>A0A1H7PXI3</accession>
<sequence length="55" mass="5846">MTPLRGSGLAGGEWWCAKPERSGGESAYPQHRCNSLSSARSGIPLARSASTVRRT</sequence>
<evidence type="ECO:0000313" key="1">
    <source>
        <dbReference type="EMBL" id="SEL39757.1"/>
    </source>
</evidence>
<proteinExistence type="predicted"/>
<protein>
    <submittedName>
        <fullName evidence="1">Uncharacterized protein</fullName>
    </submittedName>
</protein>
<name>A0A1H7PXI3_9BURK</name>
<dbReference type="AlphaFoldDB" id="A0A1H7PXI3"/>
<evidence type="ECO:0000313" key="2">
    <source>
        <dbReference type="Proteomes" id="UP000199120"/>
    </source>
</evidence>
<keyword evidence="2" id="KW-1185">Reference proteome</keyword>
<gene>
    <name evidence="1" type="ORF">SAMN05192542_107182</name>
</gene>
<dbReference type="EMBL" id="FOAJ01000007">
    <property type="protein sequence ID" value="SEL39757.1"/>
    <property type="molecule type" value="Genomic_DNA"/>
</dbReference>
<reference evidence="2" key="1">
    <citation type="submission" date="2016-10" db="EMBL/GenBank/DDBJ databases">
        <authorList>
            <person name="Varghese N."/>
            <person name="Submissions S."/>
        </authorList>
    </citation>
    <scope>NUCLEOTIDE SEQUENCE [LARGE SCALE GENOMIC DNA]</scope>
    <source>
        <strain evidence="2">LMG 26416</strain>
    </source>
</reference>
<organism evidence="1 2">
    <name type="scientific">Paraburkholderia caballeronis</name>
    <dbReference type="NCBI Taxonomy" id="416943"/>
    <lineage>
        <taxon>Bacteria</taxon>
        <taxon>Pseudomonadati</taxon>
        <taxon>Pseudomonadota</taxon>
        <taxon>Betaproteobacteria</taxon>
        <taxon>Burkholderiales</taxon>
        <taxon>Burkholderiaceae</taxon>
        <taxon>Paraburkholderia</taxon>
    </lineage>
</organism>
<dbReference type="Proteomes" id="UP000199120">
    <property type="component" value="Unassembled WGS sequence"/>
</dbReference>